<evidence type="ECO:0000313" key="2">
    <source>
        <dbReference type="EMBL" id="CAB4029647.1"/>
    </source>
</evidence>
<dbReference type="Proteomes" id="UP001152795">
    <property type="component" value="Unassembled WGS sequence"/>
</dbReference>
<sequence length="372" mass="42365">MDALSEHESQAEIFQDSTILYLHCVDTQYPLQLKIAGLPLLRMEGYFCHFSFMNSLSNRRICILPNSAELLRKVDGVNSPCVINVTSSVVFKFHEEDVAGQYDEVLLIWDFDVDVLLSTTATPLAPKYPPDNDDENSGICPLLDITRTTCNCSNFPIIGKVLIDLADFTVPETQMPNNFSPDLDDEFEDQLDEVLEQRLPDIHASDIDEQDSEQEQNADLEQNDEHEQNDLEQDEEQEINEAEQFAELIFMKGTTFHGHFQEVLHACKQLMLEGNTPEVSLTAEPVNKRDENAIVVKALLGISKPIGYIPARKLPKVTDAMRKGEITSVALNNVIYKYIYAAKARRYFAKILILKRNRWLPDSKTYEYNDPI</sequence>
<name>A0A6S7JF76_PARCT</name>
<dbReference type="AlphaFoldDB" id="A0A6S7JF76"/>
<dbReference type="OrthoDB" id="5952622at2759"/>
<dbReference type="EMBL" id="CACRXK020016312">
    <property type="protein sequence ID" value="CAB4029647.1"/>
    <property type="molecule type" value="Genomic_DNA"/>
</dbReference>
<feature type="region of interest" description="Disordered" evidence="1">
    <location>
        <begin position="204"/>
        <end position="237"/>
    </location>
</feature>
<proteinExistence type="predicted"/>
<feature type="compositionally biased region" description="Acidic residues" evidence="1">
    <location>
        <begin position="207"/>
        <end position="222"/>
    </location>
</feature>
<protein>
    <submittedName>
        <fullName evidence="2">Uncharacterized protein</fullName>
    </submittedName>
</protein>
<evidence type="ECO:0000313" key="3">
    <source>
        <dbReference type="Proteomes" id="UP001152795"/>
    </source>
</evidence>
<comment type="caution">
    <text evidence="2">The sequence shown here is derived from an EMBL/GenBank/DDBJ whole genome shotgun (WGS) entry which is preliminary data.</text>
</comment>
<organism evidence="2 3">
    <name type="scientific">Paramuricea clavata</name>
    <name type="common">Red gorgonian</name>
    <name type="synonym">Violescent sea-whip</name>
    <dbReference type="NCBI Taxonomy" id="317549"/>
    <lineage>
        <taxon>Eukaryota</taxon>
        <taxon>Metazoa</taxon>
        <taxon>Cnidaria</taxon>
        <taxon>Anthozoa</taxon>
        <taxon>Octocorallia</taxon>
        <taxon>Malacalcyonacea</taxon>
        <taxon>Plexauridae</taxon>
        <taxon>Paramuricea</taxon>
    </lineage>
</organism>
<keyword evidence="3" id="KW-1185">Reference proteome</keyword>
<dbReference type="Gene3D" id="3.30.70.2330">
    <property type="match status" value="1"/>
</dbReference>
<gene>
    <name evidence="2" type="ORF">PACLA_8A077558</name>
</gene>
<accession>A0A6S7JF76</accession>
<reference evidence="2" key="1">
    <citation type="submission" date="2020-04" db="EMBL/GenBank/DDBJ databases">
        <authorList>
            <person name="Alioto T."/>
            <person name="Alioto T."/>
            <person name="Gomez Garrido J."/>
        </authorList>
    </citation>
    <scope>NUCLEOTIDE SEQUENCE</scope>
    <source>
        <strain evidence="2">A484AB</strain>
    </source>
</reference>
<evidence type="ECO:0000256" key="1">
    <source>
        <dbReference type="SAM" id="MobiDB-lite"/>
    </source>
</evidence>